<feature type="domain" description="PA14" evidence="1">
    <location>
        <begin position="1971"/>
        <end position="2126"/>
    </location>
</feature>
<proteinExistence type="predicted"/>
<reference evidence="2 3" key="1">
    <citation type="submission" date="2017-09" db="EMBL/GenBank/DDBJ databases">
        <title>Depth-based differentiation of microbial function through sediment-hosted aquifers and enrichment of novel symbionts in the deep terrestrial subsurface.</title>
        <authorList>
            <person name="Probst A.J."/>
            <person name="Ladd B."/>
            <person name="Jarett J.K."/>
            <person name="Geller-Mcgrath D.E."/>
            <person name="Sieber C.M."/>
            <person name="Emerson J.B."/>
            <person name="Anantharaman K."/>
            <person name="Thomas B.C."/>
            <person name="Malmstrom R."/>
            <person name="Stieglmeier M."/>
            <person name="Klingl A."/>
            <person name="Woyke T."/>
            <person name="Ryan C.M."/>
            <person name="Banfield J.F."/>
        </authorList>
    </citation>
    <scope>NUCLEOTIDE SEQUENCE [LARGE SCALE GENOMIC DNA]</scope>
    <source>
        <strain evidence="2">CG08_land_8_20_14_0_20_40_16</strain>
    </source>
</reference>
<dbReference type="SUPFAM" id="SSF56988">
    <property type="entry name" value="Anthrax protective antigen"/>
    <property type="match status" value="1"/>
</dbReference>
<evidence type="ECO:0000259" key="1">
    <source>
        <dbReference type="PROSITE" id="PS51820"/>
    </source>
</evidence>
<dbReference type="Gene3D" id="2.60.120.260">
    <property type="entry name" value="Galactose-binding domain-like"/>
    <property type="match status" value="1"/>
</dbReference>
<dbReference type="SMART" id="SM00758">
    <property type="entry name" value="PA14"/>
    <property type="match status" value="1"/>
</dbReference>
<comment type="caution">
    <text evidence="2">The sequence shown here is derived from an EMBL/GenBank/DDBJ whole genome shotgun (WGS) entry which is preliminary data.</text>
</comment>
<accession>A0A2H0YVB9</accession>
<dbReference type="EMBL" id="PEXU01000043">
    <property type="protein sequence ID" value="PIS42435.1"/>
    <property type="molecule type" value="Genomic_DNA"/>
</dbReference>
<dbReference type="InterPro" id="IPR011658">
    <property type="entry name" value="PA14_dom"/>
</dbReference>
<organism evidence="2 3">
    <name type="scientific">Candidatus Kerfeldbacteria bacterium CG08_land_8_20_14_0_20_40_16</name>
    <dbReference type="NCBI Taxonomy" id="2014244"/>
    <lineage>
        <taxon>Bacteria</taxon>
        <taxon>Candidatus Kerfeldiibacteriota</taxon>
    </lineage>
</organism>
<evidence type="ECO:0000313" key="2">
    <source>
        <dbReference type="EMBL" id="PIS42435.1"/>
    </source>
</evidence>
<dbReference type="PROSITE" id="PS51820">
    <property type="entry name" value="PA14"/>
    <property type="match status" value="1"/>
</dbReference>
<sequence>MEEGNQQFNSKTKKSLISSLILFILIFQILLLVPRPAQAIFGAGDVTFSTIVADIPGKILDTMKKLVKQVVASAYKNALRTFTQKIAYNTAVKIASGGAGQGPLFTTKEFTSLLRDAGDAAIGDALDTMSTEAWGFSLCDADPKIRIDIQANLALDLGISEPRQAKCTGSEIFNNLANAQPIEVTGGLGIGIAGQDPAQVSAALMKSFPEVFSPEGNNLGQYLKMYSLTKEKEEKAKEKAKEEATSEGGFLPLKSIITGDTKTPAKTIGGTQLFSLEQAINPDNTFTGELAADFIGVFTNTLIKKYMETILTKGLNPGADTSGGNLTNLLAGGGSGIAAAEAKFASFTQPNLGGGGSIDILNKLSICPAQYAEVENCVMDSNFRTAVEQHLRVEEAIEMGYLDGGKPFGYGQGGSLLDYQSGYAYRNLVIMRRHRIVPVTWELAAQYIMDYGAGNYSLNDLVALYDDETSPFYHLIDPDWVLKAPDNYCRRQGYGEGTVFDEYFDHDGENVTPKVREVQRQETCVDDQSCIAENVDGTCQAYGYCIKEDPIWKFSGDQCPDYYASCKTYQSRDGQQTSYLEDTLDFNGCTADNVGCQWYCKLYDDANERWRCYWDGDDYGYYGSSNPWGPAAVNNNQYYDWLAHLDASAQTCDASAEGCQEFLRTTSGTNLIKNDNFDYFTGTVDDGVPDTVNSWDPQGAAAPEIVTIDTTTPYRGYNAVKLPHGAPASDSIRYTHVSTRSVIGRTFTFSVFAKSDDSAACGGNASIKLSTNLGSSLVTLPIDNLNNSWQRYELSQTFDVNFDNVEVYLGVDSGCNVFFDSAMLEEKVIGESTNAGEFIDYGTVNKLYLAGERLSCSDEDVGCQWYTPLAGGDPVPAKISSDDLCLESEVGCKAYEETPLTNIIPDSNNVNRTGKYCSVVPPSGIPTPCYSDEPPDDCPGANNYCYPSISLIASTGTQCSAAYVGCEEFTNLDEVAKGGEGKEYYTFLKQCVPLDDPSIATYYAWEGDEVAGYQLRAFKLKVSNLNPFPGERGRAPCTHLEIGEDLPLDCKDTSTNVQECSSVYGTDPDCIEFFDASLRTFYRYKSQTITVSDNCHPERNSLDDQVYYGLPSESTSCPASTAGCREYLGNAGYNYQEIFNDNFEGGTIQEWWGGTLSNASIIAGGHSVFATSELHRNIDGLTEDKKTYLLTFWAKGNGTPLIHFMNAIPGPGRTGMFADDEPSTPAPEITLDPDEWHSYTLGPVTIDINDSDNWLNFLPAELYIHNLSGESFFDNIVLTETTDNIYLIRGSATICTGSENCAAYQGANNQTYYLKSFTKLCAEEVAGCEELIDTRNTSNPYSETFGTETQSIIYTFDDVTVNYVNNPEVYCDAADRGCRALGRPVITPNDPDVLTDYETVYLKDDAEQYSTIWCDQSEVGCEQYSFSGGSGTAYFKDPGAKVCEYKQPTGSLVYDWYKSGTEEECPTTNPPDDPAPFIPNQGWVGLCTNQYDGCTAYRDPRDPVGCNPDYPYEVDEYSNPIRRVSSPGCETYYYINYSVDQNSCNGTVDEQKGCKLFYDTDDPANVFTADLSPDGQKTYCDDSDPSYYGAVCTTDSDCGSGTCVENVESGIPYNCDQTVVDPTDPLFCDSNSVIKVERDRVCDEWLYCKTSLQVDDPNDSDGDGQTTEEACVEIGTCNQLGASGLCSHPIEESPVNVTGGIAGYDLDQFQNMSGFVSAGLMYGCSNDYAISCTVATEDSDCGSGNHCEIIEGYFPYSEMYEVGLGGASVDDLVPFGDFESDSTKNFMVCEGAGDQKEACLDDSQCPSGASGACHGSDKWGVISSGRIDITEGPGNSAALDENNYLLYTAEDSSSNGQGVRVNLGPNIANLQEYTASFEFKFEDPPAAGQSAITVSFAQFDDVVPTSIIWQESLGQFEGTTGWQQYIIGPYATQNVLDESKDVYLLFKNNSANLSFSLENVSLKPVLAVQSAETGGLRGDYYDLTGDIETGVLLHQRFGAYNSTLYSDYLDYSPFNSVLENQTGNPNGDMSAVRWTGQVLADTTGSYTFWFDVDDGIKFYIDDLDTDVWAGANWNDGAKEVSYTASSLSAGWHNIKIEYYQNETGAKMRFGWDPPTGGRVYPVPADHLTHEGTPSYLARSCRAYPREDSLACHYVDDDLLEFNGWQGYCIETDPTNPNRCLTWWPVDIISGESSVFGTIEQAGYQDRTSLYMCLEAEGNYNNIDTFIASYGSIAFLEAETGGFSGGVNHTSPLIGETLQYRRPIQTKIDGGVHSAEPFSCGNIEAFIPCGELNAAGICGCNAEDIYRGSRPVDPRDQYYEWEIERIDWTLQRSSHADWEVTPLTFTMNAPNWEVDWHKDSCDSENCLYIKAYFDSDDKLESFDVHMADGSGDDGGAWYAGIVYLREPCTEIAKVVDVAENKAWANRTSATSSYEVPDLYYNYSSDEAPFGASYAGNVDPHLGVEGGAWDGKTEDGQQPVYVENKDTTPTTNATNQNRAGRPYSCEGDCTGKVCLGGPHDVANSSTQYPCANDSDCEGTDPDDRGFCVGVGTCTKASPSDPDVACTSNADCSGEVCAGIQASGWGDGLSGPNTWAIDRLKRLFAKPYGAWSWNSSLGRYDRNDTLMSSWVTAFNNMVLCNGTGVGPRPGWSADYCAILPHVENIEVNGVSGNVTLSSGGTINLTFNNFVDPEQEALKKITVDWGDDSELTSVIWNGAPKTDPANPHLLSHSYSYNGSPYTAQIEIMIEDNWGFCNVNGRDCNIDAFNYDFFGGAVEVTAP</sequence>
<dbReference type="Proteomes" id="UP000231542">
    <property type="component" value="Unassembled WGS sequence"/>
</dbReference>
<dbReference type="InterPro" id="IPR037524">
    <property type="entry name" value="PA14/GLEYA"/>
</dbReference>
<dbReference type="Pfam" id="PF07691">
    <property type="entry name" value="PA14"/>
    <property type="match status" value="1"/>
</dbReference>
<protein>
    <recommendedName>
        <fullName evidence="1">PA14 domain-containing protein</fullName>
    </recommendedName>
</protein>
<evidence type="ECO:0000313" key="3">
    <source>
        <dbReference type="Proteomes" id="UP000231542"/>
    </source>
</evidence>
<gene>
    <name evidence="2" type="ORF">COT24_03625</name>
</gene>
<dbReference type="Gene3D" id="3.90.182.10">
    <property type="entry name" value="Toxin - Anthrax Protective Antigen,domain 1"/>
    <property type="match status" value="1"/>
</dbReference>
<name>A0A2H0YVB9_9BACT</name>